<gene>
    <name evidence="2" type="ORF">ABII15_02215</name>
</gene>
<organism evidence="2">
    <name type="scientific">Streptomyces tabacisoli</name>
    <dbReference type="NCBI Taxonomy" id="3156398"/>
    <lineage>
        <taxon>Bacteria</taxon>
        <taxon>Bacillati</taxon>
        <taxon>Actinomycetota</taxon>
        <taxon>Actinomycetes</taxon>
        <taxon>Kitasatosporales</taxon>
        <taxon>Streptomycetaceae</taxon>
        <taxon>Streptomyces</taxon>
    </lineage>
</organism>
<dbReference type="Gene3D" id="3.40.430.10">
    <property type="entry name" value="Dihydrofolate Reductase, subunit A"/>
    <property type="match status" value="1"/>
</dbReference>
<accession>A0AAU8J4Q4</accession>
<dbReference type="AlphaFoldDB" id="A0AAU8J4Q4"/>
<sequence length="191" mass="21132">MRKIVLMMGISLDGYVEGPGREIDWHQVDAPFHQHMNDVLRPMGGFLSGRVTHELMADYWPAADADPGAEPVETDFAEIWREKPKIVFSRTLKPGPAPWHTTVVPEVSPAAIRALKEEPGGDLSLGGAGLAATFLEHDLVDEFRIYVHPVVVGAGKRLFPDGPFAPSLLRLVETRAFDNGVVLLRYERTPE</sequence>
<dbReference type="PANTHER" id="PTHR38011:SF11">
    <property type="entry name" value="2,5-DIAMINO-6-RIBOSYLAMINO-4(3H)-PYRIMIDINONE 5'-PHOSPHATE REDUCTASE"/>
    <property type="match status" value="1"/>
</dbReference>
<dbReference type="InterPro" id="IPR024072">
    <property type="entry name" value="DHFR-like_dom_sf"/>
</dbReference>
<dbReference type="GO" id="GO:0009231">
    <property type="term" value="P:riboflavin biosynthetic process"/>
    <property type="evidence" value="ECO:0007669"/>
    <property type="project" value="InterPro"/>
</dbReference>
<proteinExistence type="predicted"/>
<dbReference type="GO" id="GO:0008703">
    <property type="term" value="F:5-amino-6-(5-phosphoribosylamino)uracil reductase activity"/>
    <property type="evidence" value="ECO:0007669"/>
    <property type="project" value="InterPro"/>
</dbReference>
<evidence type="ECO:0000259" key="1">
    <source>
        <dbReference type="Pfam" id="PF01872"/>
    </source>
</evidence>
<dbReference type="PANTHER" id="PTHR38011">
    <property type="entry name" value="DIHYDROFOLATE REDUCTASE FAMILY PROTEIN (AFU_ORTHOLOGUE AFUA_8G06820)"/>
    <property type="match status" value="1"/>
</dbReference>
<reference evidence="2" key="1">
    <citation type="submission" date="2024-06" db="EMBL/GenBank/DDBJ databases">
        <title>Streptomyces sp. strain HUAS MG91 genome sequences.</title>
        <authorList>
            <person name="Mo P."/>
        </authorList>
    </citation>
    <scope>NUCLEOTIDE SEQUENCE</scope>
    <source>
        <strain evidence="2">HUAS MG91</strain>
    </source>
</reference>
<dbReference type="KEGG" id="stac:ABII15_02215"/>
<dbReference type="EMBL" id="CP159534">
    <property type="protein sequence ID" value="XCJ75508.1"/>
    <property type="molecule type" value="Genomic_DNA"/>
</dbReference>
<dbReference type="InterPro" id="IPR050765">
    <property type="entry name" value="Riboflavin_Biosynth_HTPR"/>
</dbReference>
<dbReference type="Pfam" id="PF01872">
    <property type="entry name" value="RibD_C"/>
    <property type="match status" value="1"/>
</dbReference>
<dbReference type="SUPFAM" id="SSF53597">
    <property type="entry name" value="Dihydrofolate reductase-like"/>
    <property type="match status" value="1"/>
</dbReference>
<protein>
    <submittedName>
        <fullName evidence="2">Dihydrofolate reductase family protein</fullName>
    </submittedName>
</protein>
<evidence type="ECO:0000313" key="2">
    <source>
        <dbReference type="EMBL" id="XCJ75508.1"/>
    </source>
</evidence>
<name>A0AAU8J4Q4_9ACTN</name>
<dbReference type="RefSeq" id="WP_353946939.1">
    <property type="nucleotide sequence ID" value="NZ_CP159534.1"/>
</dbReference>
<dbReference type="InterPro" id="IPR002734">
    <property type="entry name" value="RibDG_C"/>
</dbReference>
<feature type="domain" description="Bacterial bifunctional deaminase-reductase C-terminal" evidence="1">
    <location>
        <begin position="2"/>
        <end position="183"/>
    </location>
</feature>